<dbReference type="AlphaFoldDB" id="A0A4C1ZZM4"/>
<dbReference type="EMBL" id="BGZK01002236">
    <property type="protein sequence ID" value="GBP92077.1"/>
    <property type="molecule type" value="Genomic_DNA"/>
</dbReference>
<keyword evidence="2" id="KW-1185">Reference proteome</keyword>
<protein>
    <submittedName>
        <fullName evidence="1">Uncharacterized protein</fullName>
    </submittedName>
</protein>
<name>A0A4C1ZZM4_EUMVA</name>
<dbReference type="Proteomes" id="UP000299102">
    <property type="component" value="Unassembled WGS sequence"/>
</dbReference>
<evidence type="ECO:0000313" key="2">
    <source>
        <dbReference type="Proteomes" id="UP000299102"/>
    </source>
</evidence>
<comment type="caution">
    <text evidence="1">The sequence shown here is derived from an EMBL/GenBank/DDBJ whole genome shotgun (WGS) entry which is preliminary data.</text>
</comment>
<accession>A0A4C1ZZM4</accession>
<organism evidence="1 2">
    <name type="scientific">Eumeta variegata</name>
    <name type="common">Bagworm moth</name>
    <name type="synonym">Eumeta japonica</name>
    <dbReference type="NCBI Taxonomy" id="151549"/>
    <lineage>
        <taxon>Eukaryota</taxon>
        <taxon>Metazoa</taxon>
        <taxon>Ecdysozoa</taxon>
        <taxon>Arthropoda</taxon>
        <taxon>Hexapoda</taxon>
        <taxon>Insecta</taxon>
        <taxon>Pterygota</taxon>
        <taxon>Neoptera</taxon>
        <taxon>Endopterygota</taxon>
        <taxon>Lepidoptera</taxon>
        <taxon>Glossata</taxon>
        <taxon>Ditrysia</taxon>
        <taxon>Tineoidea</taxon>
        <taxon>Psychidae</taxon>
        <taxon>Oiketicinae</taxon>
        <taxon>Eumeta</taxon>
    </lineage>
</organism>
<gene>
    <name evidence="1" type="ORF">EVAR_66391_1</name>
</gene>
<proteinExistence type="predicted"/>
<reference evidence="1 2" key="1">
    <citation type="journal article" date="2019" name="Commun. Biol.">
        <title>The bagworm genome reveals a unique fibroin gene that provides high tensile strength.</title>
        <authorList>
            <person name="Kono N."/>
            <person name="Nakamura H."/>
            <person name="Ohtoshi R."/>
            <person name="Tomita M."/>
            <person name="Numata K."/>
            <person name="Arakawa K."/>
        </authorList>
    </citation>
    <scope>NUCLEOTIDE SEQUENCE [LARGE SCALE GENOMIC DNA]</scope>
</reference>
<sequence>MGEIYGPEGIRGGGVLILRLRIHRYSVRKRPALDAKKQSSRLYTRPSACVRVGRLRYWALGDVSKH</sequence>
<evidence type="ECO:0000313" key="1">
    <source>
        <dbReference type="EMBL" id="GBP92077.1"/>
    </source>
</evidence>